<dbReference type="Proteomes" id="UP001165074">
    <property type="component" value="Unassembled WGS sequence"/>
</dbReference>
<keyword evidence="5" id="KW-0720">Serine protease</keyword>
<dbReference type="GO" id="GO:0004252">
    <property type="term" value="F:serine-type endopeptidase activity"/>
    <property type="evidence" value="ECO:0007669"/>
    <property type="project" value="InterPro"/>
</dbReference>
<dbReference type="EMBL" id="BSTK01000008">
    <property type="protein sequence ID" value="GLY87406.1"/>
    <property type="molecule type" value="Genomic_DNA"/>
</dbReference>
<evidence type="ECO:0000256" key="4">
    <source>
        <dbReference type="ARBA" id="ARBA00022801"/>
    </source>
</evidence>
<dbReference type="SUPFAM" id="SSF52743">
    <property type="entry name" value="Subtilisin-like"/>
    <property type="match status" value="1"/>
</dbReference>
<protein>
    <submittedName>
        <fullName evidence="10">Serine protease</fullName>
    </submittedName>
</protein>
<dbReference type="InterPro" id="IPR023828">
    <property type="entry name" value="Peptidase_S8_Ser-AS"/>
</dbReference>
<keyword evidence="6" id="KW-0106">Calcium</keyword>
<feature type="signal peptide" evidence="8">
    <location>
        <begin position="1"/>
        <end position="19"/>
    </location>
</feature>
<dbReference type="GO" id="GO:0046872">
    <property type="term" value="F:metal ion binding"/>
    <property type="evidence" value="ECO:0007669"/>
    <property type="project" value="UniProtKB-KW"/>
</dbReference>
<dbReference type="Pfam" id="PF09286">
    <property type="entry name" value="Pro-kuma_activ"/>
    <property type="match status" value="1"/>
</dbReference>
<keyword evidence="7" id="KW-0865">Zymogen</keyword>
<evidence type="ECO:0000256" key="6">
    <source>
        <dbReference type="ARBA" id="ARBA00022837"/>
    </source>
</evidence>
<dbReference type="GO" id="GO:0008240">
    <property type="term" value="F:tripeptidyl-peptidase activity"/>
    <property type="evidence" value="ECO:0007669"/>
    <property type="project" value="TreeGrafter"/>
</dbReference>
<proteinExistence type="predicted"/>
<dbReference type="PROSITE" id="PS51695">
    <property type="entry name" value="SEDOLISIN"/>
    <property type="match status" value="1"/>
</dbReference>
<evidence type="ECO:0000313" key="11">
    <source>
        <dbReference type="Proteomes" id="UP001165074"/>
    </source>
</evidence>
<evidence type="ECO:0000313" key="10">
    <source>
        <dbReference type="EMBL" id="GLY87406.1"/>
    </source>
</evidence>
<dbReference type="SUPFAM" id="SSF54897">
    <property type="entry name" value="Protease propeptides/inhibitors"/>
    <property type="match status" value="1"/>
</dbReference>
<feature type="domain" description="Peptidase S53" evidence="9">
    <location>
        <begin position="243"/>
        <end position="670"/>
    </location>
</feature>
<gene>
    <name evidence="10" type="ORF">Airi02_053350</name>
</gene>
<comment type="caution">
    <text evidence="10">The sequence shown here is derived from an EMBL/GenBank/DDBJ whole genome shotgun (WGS) entry which is preliminary data.</text>
</comment>
<keyword evidence="11" id="KW-1185">Reference proteome</keyword>
<dbReference type="PANTHER" id="PTHR14218:SF15">
    <property type="entry name" value="TRIPEPTIDYL-PEPTIDASE 1"/>
    <property type="match status" value="1"/>
</dbReference>
<dbReference type="GO" id="GO:0006508">
    <property type="term" value="P:proteolysis"/>
    <property type="evidence" value="ECO:0007669"/>
    <property type="project" value="UniProtKB-KW"/>
</dbReference>
<dbReference type="AlphaFoldDB" id="A0A9W6S569"/>
<dbReference type="CDD" id="cd04056">
    <property type="entry name" value="Peptidases_S53"/>
    <property type="match status" value="1"/>
</dbReference>
<keyword evidence="4" id="KW-0378">Hydrolase</keyword>
<evidence type="ECO:0000256" key="2">
    <source>
        <dbReference type="ARBA" id="ARBA00022670"/>
    </source>
</evidence>
<keyword evidence="3" id="KW-0479">Metal-binding</keyword>
<keyword evidence="8" id="KW-0732">Signal</keyword>
<dbReference type="InterPro" id="IPR036852">
    <property type="entry name" value="Peptidase_S8/S53_dom_sf"/>
</dbReference>
<dbReference type="RefSeq" id="WP_285576454.1">
    <property type="nucleotide sequence ID" value="NZ_BSTK01000008.1"/>
</dbReference>
<dbReference type="InterPro" id="IPR015366">
    <property type="entry name" value="S53_propep"/>
</dbReference>
<dbReference type="Gene3D" id="3.40.50.200">
    <property type="entry name" value="Peptidase S8/S53 domain"/>
    <property type="match status" value="1"/>
</dbReference>
<dbReference type="PROSITE" id="PS00138">
    <property type="entry name" value="SUBTILASE_SER"/>
    <property type="match status" value="1"/>
</dbReference>
<dbReference type="SMART" id="SM00944">
    <property type="entry name" value="Pro-kuma_activ"/>
    <property type="match status" value="1"/>
</dbReference>
<organism evidence="10 11">
    <name type="scientific">Actinoallomurus iriomotensis</name>
    <dbReference type="NCBI Taxonomy" id="478107"/>
    <lineage>
        <taxon>Bacteria</taxon>
        <taxon>Bacillati</taxon>
        <taxon>Actinomycetota</taxon>
        <taxon>Actinomycetes</taxon>
        <taxon>Streptosporangiales</taxon>
        <taxon>Thermomonosporaceae</taxon>
        <taxon>Actinoallomurus</taxon>
    </lineage>
</organism>
<evidence type="ECO:0000259" key="9">
    <source>
        <dbReference type="PROSITE" id="PS51695"/>
    </source>
</evidence>
<evidence type="ECO:0000256" key="8">
    <source>
        <dbReference type="SAM" id="SignalP"/>
    </source>
</evidence>
<evidence type="ECO:0000256" key="7">
    <source>
        <dbReference type="ARBA" id="ARBA00023145"/>
    </source>
</evidence>
<dbReference type="Pfam" id="PF00082">
    <property type="entry name" value="Peptidase_S8"/>
    <property type="match status" value="1"/>
</dbReference>
<keyword evidence="2 10" id="KW-0645">Protease</keyword>
<dbReference type="InterPro" id="IPR000209">
    <property type="entry name" value="Peptidase_S8/S53_dom"/>
</dbReference>
<evidence type="ECO:0000256" key="1">
    <source>
        <dbReference type="ARBA" id="ARBA00001913"/>
    </source>
</evidence>
<dbReference type="InterPro" id="IPR050819">
    <property type="entry name" value="Tripeptidyl-peptidase_I"/>
</dbReference>
<evidence type="ECO:0000256" key="5">
    <source>
        <dbReference type="ARBA" id="ARBA00022825"/>
    </source>
</evidence>
<dbReference type="CDD" id="cd11377">
    <property type="entry name" value="Pro-peptidase_S53"/>
    <property type="match status" value="1"/>
</dbReference>
<dbReference type="InterPro" id="IPR030400">
    <property type="entry name" value="Sedolisin_dom"/>
</dbReference>
<accession>A0A9W6S569</accession>
<feature type="chain" id="PRO_5040841077" evidence="8">
    <location>
        <begin position="20"/>
        <end position="670"/>
    </location>
</feature>
<sequence>MSVAVVLSLSAVTVVPAVAEAGADDRVAVADARPAWAVASAAQGHADSGTRLNARVYLAGRDPRGLNAFVASVSDPKSRGYRHFLTPAQYRARFGPTDAQTTAVKSWLESAGLTVTGSNQHYVSVRGSIAQAEKAFGTTIDDYPDGTAKGATHYAPAGRVTVPATVSSAVLGVTGLDNGSHRTRPLVANDGVVPDSATRRDDTLPGPPSAVLRAGPCSTYYGQNPAKDKPPTYGHTGVWTNCGYTPQQFRSAYRLSKDLTGAGQTVAIVDAYASPTIESDIGTFTKNHGVANLKPGQFTQSLPSAWNSVSDCGGNSWYVEESIDVTAVHDIAPDAKIVYVAAASCNVEDEQEALSRIVDNKLATIVTNSWNRDEESHTSQAERDAFEQIFKQGAAEGIGFYFSSGDCGADDPNTGCPVYTDGPYTEFPPSDPYVTAVGGTSLAVGSDGRQLWQTGWNNVASNLTPDGTAWTPEPGTGYPSTYLSGAGGGTSVLYPQPSYQANVVPESLSKNLPNGKPLTSPMRVVPDVAADADNNTGILAGSTQHFPDGTDRYHETRWGGTSLAAPLFAGIQAVTQQVIGAPFGFANPAIYAQHGTAAFDDVTDTPGGPNLLLGVVRNDYTNPSDPNSPLITRAQTFGHNGLTHATTGYDNVTGLGSPGAKYFTAYGSRP</sequence>
<comment type="cofactor">
    <cofactor evidence="1">
        <name>Ca(2+)</name>
        <dbReference type="ChEBI" id="CHEBI:29108"/>
    </cofactor>
</comment>
<dbReference type="PANTHER" id="PTHR14218">
    <property type="entry name" value="PROTEASE S8 TRIPEPTIDYL PEPTIDASE I CLN2"/>
    <property type="match status" value="1"/>
</dbReference>
<evidence type="ECO:0000256" key="3">
    <source>
        <dbReference type="ARBA" id="ARBA00022723"/>
    </source>
</evidence>
<name>A0A9W6S569_9ACTN</name>
<reference evidence="10" key="1">
    <citation type="submission" date="2023-03" db="EMBL/GenBank/DDBJ databases">
        <title>Actinoallomurus iriomotensis NBRC 103684.</title>
        <authorList>
            <person name="Ichikawa N."/>
            <person name="Sato H."/>
            <person name="Tonouchi N."/>
        </authorList>
    </citation>
    <scope>NUCLEOTIDE SEQUENCE</scope>
    <source>
        <strain evidence="10">NBRC 103684</strain>
    </source>
</reference>